<dbReference type="SUPFAM" id="SSF109854">
    <property type="entry name" value="DinB/YfiT-like putative metalloenzymes"/>
    <property type="match status" value="1"/>
</dbReference>
<proteinExistence type="predicted"/>
<dbReference type="InterPro" id="IPR017517">
    <property type="entry name" value="Maleyloyr_isom"/>
</dbReference>
<evidence type="ECO:0000259" key="1">
    <source>
        <dbReference type="Pfam" id="PF11716"/>
    </source>
</evidence>
<protein>
    <submittedName>
        <fullName evidence="2">Uncharacterized protein (TIGR03083 family)</fullName>
    </submittedName>
</protein>
<dbReference type="Pfam" id="PF11716">
    <property type="entry name" value="MDMPI_N"/>
    <property type="match status" value="1"/>
</dbReference>
<feature type="domain" description="Mycothiol-dependent maleylpyruvate isomerase metal-binding" evidence="1">
    <location>
        <begin position="14"/>
        <end position="137"/>
    </location>
</feature>
<dbReference type="RefSeq" id="WP_184838821.1">
    <property type="nucleotide sequence ID" value="NZ_JACHMN010000002.1"/>
</dbReference>
<dbReference type="InterPro" id="IPR034660">
    <property type="entry name" value="DinB/YfiT-like"/>
</dbReference>
<name>A0A841BS17_9ACTN</name>
<dbReference type="GO" id="GO:0046872">
    <property type="term" value="F:metal ion binding"/>
    <property type="evidence" value="ECO:0007669"/>
    <property type="project" value="InterPro"/>
</dbReference>
<dbReference type="AlphaFoldDB" id="A0A841BS17"/>
<dbReference type="NCBIfam" id="TIGR03083">
    <property type="entry name" value="maleylpyruvate isomerase family mycothiol-dependent enzyme"/>
    <property type="match status" value="1"/>
</dbReference>
<accession>A0A841BS17</accession>
<organism evidence="2 3">
    <name type="scientific">Allocatelliglobosispora scoriae</name>
    <dbReference type="NCBI Taxonomy" id="643052"/>
    <lineage>
        <taxon>Bacteria</taxon>
        <taxon>Bacillati</taxon>
        <taxon>Actinomycetota</taxon>
        <taxon>Actinomycetes</taxon>
        <taxon>Micromonosporales</taxon>
        <taxon>Micromonosporaceae</taxon>
        <taxon>Allocatelliglobosispora</taxon>
    </lineage>
</organism>
<evidence type="ECO:0000313" key="2">
    <source>
        <dbReference type="EMBL" id="MBB5871034.1"/>
    </source>
</evidence>
<keyword evidence="3" id="KW-1185">Reference proteome</keyword>
<gene>
    <name evidence="2" type="ORF">F4553_004413</name>
</gene>
<dbReference type="InterPro" id="IPR024344">
    <property type="entry name" value="MDMPI_metal-binding"/>
</dbReference>
<sequence length="258" mass="27468">MAEPDYVAAVCTEGLRSLVKLGARLDDEHWAAATDCPQWSVGDIFAHIVGIEQWREAGGIPFTGPLQEWIDAPVEARRGRPRQEVLDELSALVAARDEQCAALPVEAFAPAMGRMVPTEFALSLRVFDLFTHEHDIRGAIGRPGSMGGRSAEIVRNLLLQSLPKTVVKDAGAEPGSGIRFTVIGDVPLDAAVHVAADGRGSLSAPWRPGPPTTAHATMSWQAFARLGAGRGSRADHEILITGDGALAERVIAHLNVAP</sequence>
<comment type="caution">
    <text evidence="2">The sequence shown here is derived from an EMBL/GenBank/DDBJ whole genome shotgun (WGS) entry which is preliminary data.</text>
</comment>
<dbReference type="EMBL" id="JACHMN010000002">
    <property type="protein sequence ID" value="MBB5871034.1"/>
    <property type="molecule type" value="Genomic_DNA"/>
</dbReference>
<dbReference type="Proteomes" id="UP000587527">
    <property type="component" value="Unassembled WGS sequence"/>
</dbReference>
<evidence type="ECO:0000313" key="3">
    <source>
        <dbReference type="Proteomes" id="UP000587527"/>
    </source>
</evidence>
<dbReference type="Gene3D" id="1.20.120.450">
    <property type="entry name" value="dinb family like domain"/>
    <property type="match status" value="1"/>
</dbReference>
<reference evidence="2 3" key="1">
    <citation type="submission" date="2020-08" db="EMBL/GenBank/DDBJ databases">
        <title>Sequencing the genomes of 1000 actinobacteria strains.</title>
        <authorList>
            <person name="Klenk H.-P."/>
        </authorList>
    </citation>
    <scope>NUCLEOTIDE SEQUENCE [LARGE SCALE GENOMIC DNA]</scope>
    <source>
        <strain evidence="2 3">DSM 45362</strain>
    </source>
</reference>